<keyword evidence="3" id="KW-0863">Zinc-finger</keyword>
<evidence type="ECO:0000256" key="3">
    <source>
        <dbReference type="ARBA" id="ARBA00022771"/>
    </source>
</evidence>
<reference evidence="7" key="1">
    <citation type="submission" date="2022-01" db="EMBL/GenBank/DDBJ databases">
        <authorList>
            <person name="King R."/>
        </authorList>
    </citation>
    <scope>NUCLEOTIDE SEQUENCE</scope>
</reference>
<feature type="region of interest" description="Disordered" evidence="5">
    <location>
        <begin position="1"/>
        <end position="23"/>
    </location>
</feature>
<keyword evidence="2" id="KW-0479">Metal-binding</keyword>
<feature type="region of interest" description="Disordered" evidence="5">
    <location>
        <begin position="635"/>
        <end position="690"/>
    </location>
</feature>
<accession>A0A9N9SLQ2</accession>
<dbReference type="GO" id="GO:0008270">
    <property type="term" value="F:zinc ion binding"/>
    <property type="evidence" value="ECO:0007669"/>
    <property type="project" value="UniProtKB-KW"/>
</dbReference>
<feature type="region of interest" description="Disordered" evidence="5">
    <location>
        <begin position="522"/>
        <end position="613"/>
    </location>
</feature>
<dbReference type="PROSITE" id="PS51805">
    <property type="entry name" value="EPHD"/>
    <property type="match status" value="1"/>
</dbReference>
<feature type="compositionally biased region" description="Polar residues" evidence="5">
    <location>
        <begin position="14"/>
        <end position="23"/>
    </location>
</feature>
<feature type="domain" description="PHD-type" evidence="6">
    <location>
        <begin position="797"/>
        <end position="905"/>
    </location>
</feature>
<dbReference type="EMBL" id="OU896714">
    <property type="protein sequence ID" value="CAG9824719.1"/>
    <property type="molecule type" value="Genomic_DNA"/>
</dbReference>
<dbReference type="AlphaFoldDB" id="A0A9N9SLQ2"/>
<evidence type="ECO:0000256" key="1">
    <source>
        <dbReference type="ARBA" id="ARBA00022553"/>
    </source>
</evidence>
<feature type="region of interest" description="Disordered" evidence="5">
    <location>
        <begin position="129"/>
        <end position="158"/>
    </location>
</feature>
<dbReference type="Gene3D" id="3.30.40.10">
    <property type="entry name" value="Zinc/RING finger domain, C3HC4 (zinc finger)"/>
    <property type="match status" value="1"/>
</dbReference>
<dbReference type="InterPro" id="IPR034732">
    <property type="entry name" value="EPHD"/>
</dbReference>
<feature type="region of interest" description="Disordered" evidence="5">
    <location>
        <begin position="276"/>
        <end position="353"/>
    </location>
</feature>
<dbReference type="OrthoDB" id="10029243at2759"/>
<feature type="compositionally biased region" description="Polar residues" evidence="5">
    <location>
        <begin position="554"/>
        <end position="565"/>
    </location>
</feature>
<organism evidence="7 8">
    <name type="scientific">Phaedon cochleariae</name>
    <name type="common">Mustard beetle</name>
    <dbReference type="NCBI Taxonomy" id="80249"/>
    <lineage>
        <taxon>Eukaryota</taxon>
        <taxon>Metazoa</taxon>
        <taxon>Ecdysozoa</taxon>
        <taxon>Arthropoda</taxon>
        <taxon>Hexapoda</taxon>
        <taxon>Insecta</taxon>
        <taxon>Pterygota</taxon>
        <taxon>Neoptera</taxon>
        <taxon>Endopterygota</taxon>
        <taxon>Coleoptera</taxon>
        <taxon>Polyphaga</taxon>
        <taxon>Cucujiformia</taxon>
        <taxon>Chrysomeloidea</taxon>
        <taxon>Chrysomelidae</taxon>
        <taxon>Chrysomelinae</taxon>
        <taxon>Chrysomelini</taxon>
        <taxon>Phaedon</taxon>
    </lineage>
</organism>
<feature type="compositionally biased region" description="Low complexity" evidence="5">
    <location>
        <begin position="299"/>
        <end position="309"/>
    </location>
</feature>
<feature type="compositionally biased region" description="Basic and acidic residues" evidence="5">
    <location>
        <begin position="276"/>
        <end position="288"/>
    </location>
</feature>
<dbReference type="PANTHER" id="PTHR14955:SF4">
    <property type="entry name" value="PHD-TYPE DOMAIN-CONTAINING PROTEIN"/>
    <property type="match status" value="1"/>
</dbReference>
<evidence type="ECO:0000256" key="5">
    <source>
        <dbReference type="SAM" id="MobiDB-lite"/>
    </source>
</evidence>
<dbReference type="PANTHER" id="PTHR14955">
    <property type="entry name" value="RETINOIC ACID INDUCED 1/TRANSCRIPTION FACTOR 20"/>
    <property type="match status" value="1"/>
</dbReference>
<gene>
    <name evidence="7" type="ORF">PHAECO_LOCUS11822</name>
</gene>
<feature type="compositionally biased region" description="Basic and acidic residues" evidence="5">
    <location>
        <begin position="539"/>
        <end position="552"/>
    </location>
</feature>
<dbReference type="GO" id="GO:0005634">
    <property type="term" value="C:nucleus"/>
    <property type="evidence" value="ECO:0007669"/>
    <property type="project" value="TreeGrafter"/>
</dbReference>
<feature type="compositionally biased region" description="Basic and acidic residues" evidence="5">
    <location>
        <begin position="676"/>
        <end position="690"/>
    </location>
</feature>
<feature type="compositionally biased region" description="Low complexity" evidence="5">
    <location>
        <begin position="443"/>
        <end position="454"/>
    </location>
</feature>
<feature type="region of interest" description="Disordered" evidence="5">
    <location>
        <begin position="437"/>
        <end position="458"/>
    </location>
</feature>
<dbReference type="Pfam" id="PF13771">
    <property type="entry name" value="zf-HC5HC2H"/>
    <property type="match status" value="1"/>
</dbReference>
<keyword evidence="4" id="KW-0862">Zinc</keyword>
<feature type="compositionally biased region" description="Polar residues" evidence="5">
    <location>
        <begin position="662"/>
        <end position="671"/>
    </location>
</feature>
<dbReference type="GO" id="GO:0006357">
    <property type="term" value="P:regulation of transcription by RNA polymerase II"/>
    <property type="evidence" value="ECO:0007669"/>
    <property type="project" value="TreeGrafter"/>
</dbReference>
<feature type="compositionally biased region" description="Basic residues" evidence="5">
    <location>
        <begin position="574"/>
        <end position="585"/>
    </location>
</feature>
<evidence type="ECO:0000313" key="7">
    <source>
        <dbReference type="EMBL" id="CAG9824719.1"/>
    </source>
</evidence>
<evidence type="ECO:0000256" key="2">
    <source>
        <dbReference type="ARBA" id="ARBA00022723"/>
    </source>
</evidence>
<feature type="compositionally biased region" description="Basic residues" evidence="5">
    <location>
        <begin position="603"/>
        <end position="613"/>
    </location>
</feature>
<proteinExistence type="predicted"/>
<keyword evidence="1" id="KW-0597">Phosphoprotein</keyword>
<reference evidence="7" key="2">
    <citation type="submission" date="2022-10" db="EMBL/GenBank/DDBJ databases">
        <authorList>
            <consortium name="ENA_rothamsted_submissions"/>
            <consortium name="culmorum"/>
            <person name="King R."/>
        </authorList>
    </citation>
    <scope>NUCLEOTIDE SEQUENCE</scope>
</reference>
<protein>
    <recommendedName>
        <fullName evidence="6">PHD-type domain-containing protein</fullName>
    </recommendedName>
</protein>
<evidence type="ECO:0000256" key="4">
    <source>
        <dbReference type="ARBA" id="ARBA00022833"/>
    </source>
</evidence>
<dbReference type="Proteomes" id="UP001153737">
    <property type="component" value="Chromosome 8"/>
</dbReference>
<dbReference type="InterPro" id="IPR052440">
    <property type="entry name" value="Trans_Reg/Chrom_Remod"/>
</dbReference>
<sequence length="907" mass="100108">MSGGPPHHPHNRQVPATNLPNSAWNHLQVPNYFPRQPQLAHMSNEHSILHQPTWHTPTTTEAMKILPHPQVFESLFPRDCVDLSLTRNGNQNGELPPIPISLSVRDTNKINSLPPSALEIQAVEMTKPSSPVLKSGSPGLKSTSPGFKSASPGLKSPSPSLISAPSSLISASALLSSNPSLILGNRNVLPTGHSLISPSPIPKSVSPGLKSLSPGLKAASPGLKLPSSTTLDVIKTQKRSNVRVDSILERLNIMTEKIMLPQDNKVEEGVVKLADKSEDKVEAPHHSENPVSVIVQPTSSFDDNSNSSSILNVPTSTNIRDDDTVSSYSNEDSLDSNKSRRKRKPSKTVRVSKDEEKVEATAVAVESIESVTRVVDMDIEPEKDPVCIVGEMLEETKNPEKVESSNELDELIPPKIRRKTSSESETIDDIAAMVQEGLKEKQQQQQEQQRQLQQVPEKRKEDVQVELQAKPISVSVIKTKENLKEVLPDTSHSPNPMITPAQKKATNTHFVEVENKLEEMFAGIEDTSDPIKSDPLNLDDSKLDDPLLKLDDSIPSTSQKSETIVTSSTEIKKKSPSPKKTKRKTPAGSRRNSDTNSMEPTTKKKKVGKGLKAKTIAKKPVQKPAKVEPVKDVYAYDSGSNTSSTKSKGPFVHIRGPRDSPLSVSVVNTPVNEDDGERKLPRTKKYHDDSEYRHKVRSKGLHCSTLSNKYDAQTKDATWICSFCKRGPHASELSGPTSNREVVPPGDLFGPYFITTQCPEFERRLDDPYDKHFKSKKINRALDEAGRAPSGKKVKRKNVDYDASDGEADIYLGITETNNKTFEVWAHEDCIVWSPGIYLIGPKIVGLEEAVWTSCNVVCRLCNLKGANISCLRRGCLNVMHLCCSRSNNWQFLDDEFKAYCPEHRVP</sequence>
<evidence type="ECO:0000313" key="8">
    <source>
        <dbReference type="Proteomes" id="UP001153737"/>
    </source>
</evidence>
<evidence type="ECO:0000259" key="6">
    <source>
        <dbReference type="PROSITE" id="PS51805"/>
    </source>
</evidence>
<keyword evidence="8" id="KW-1185">Reference proteome</keyword>
<name>A0A9N9SLQ2_PHACE</name>
<dbReference type="InterPro" id="IPR013083">
    <property type="entry name" value="Znf_RING/FYVE/PHD"/>
</dbReference>
<feature type="compositionally biased region" description="Low complexity" evidence="5">
    <location>
        <begin position="638"/>
        <end position="649"/>
    </location>
</feature>